<keyword evidence="2" id="KW-1185">Reference proteome</keyword>
<protein>
    <submittedName>
        <fullName evidence="1">NADP-dependent malic enzyme</fullName>
    </submittedName>
</protein>
<name>A0A178TLG9_9BACL</name>
<organism evidence="1 2">
    <name type="scientific">Anoxybacillus flavithermus</name>
    <dbReference type="NCBI Taxonomy" id="33934"/>
    <lineage>
        <taxon>Bacteria</taxon>
        <taxon>Bacillati</taxon>
        <taxon>Bacillota</taxon>
        <taxon>Bacilli</taxon>
        <taxon>Bacillales</taxon>
        <taxon>Anoxybacillaceae</taxon>
        <taxon>Anoxybacillus</taxon>
    </lineage>
</organism>
<dbReference type="Proteomes" id="UP000078336">
    <property type="component" value="Unassembled WGS sequence"/>
</dbReference>
<dbReference type="EMBL" id="LUCQ01000029">
    <property type="protein sequence ID" value="OAO82243.1"/>
    <property type="molecule type" value="Genomic_DNA"/>
</dbReference>
<reference evidence="1 2" key="1">
    <citation type="submission" date="2016-03" db="EMBL/GenBank/DDBJ databases">
        <title>Spore heat resistance.</title>
        <authorList>
            <person name="Boekhorst J."/>
            <person name="Berendsen E.M."/>
            <person name="Wells-Bennik M.H."/>
            <person name="Kuipers O.P."/>
        </authorList>
    </citation>
    <scope>NUCLEOTIDE SEQUENCE [LARGE SCALE GENOMIC DNA]</scope>
    <source>
        <strain evidence="1 2">AF16</strain>
    </source>
</reference>
<proteinExistence type="predicted"/>
<gene>
    <name evidence="1" type="ORF">TAF16_0360</name>
</gene>
<sequence length="47" mass="4967">MDCRAIEINEEMKLAAAQAIASVVTDEELSEQASLTTKSPNACAKPS</sequence>
<accession>A0A178TLG9</accession>
<dbReference type="AlphaFoldDB" id="A0A178TLG9"/>
<comment type="caution">
    <text evidence="1">The sequence shown here is derived from an EMBL/GenBank/DDBJ whole genome shotgun (WGS) entry which is preliminary data.</text>
</comment>
<evidence type="ECO:0000313" key="2">
    <source>
        <dbReference type="Proteomes" id="UP000078336"/>
    </source>
</evidence>
<dbReference type="PATRIC" id="fig|33934.6.peg.1600"/>
<evidence type="ECO:0000313" key="1">
    <source>
        <dbReference type="EMBL" id="OAO82243.1"/>
    </source>
</evidence>
<dbReference type="Gene3D" id="3.40.50.720">
    <property type="entry name" value="NAD(P)-binding Rossmann-like Domain"/>
    <property type="match status" value="1"/>
</dbReference>